<evidence type="ECO:0000259" key="8">
    <source>
        <dbReference type="Pfam" id="PF21365"/>
    </source>
</evidence>
<feature type="transmembrane region" description="Helical" evidence="5">
    <location>
        <begin position="834"/>
        <end position="854"/>
    </location>
</feature>
<feature type="domain" description="Glycoside hydrolase family 31 TIM barrel" evidence="6">
    <location>
        <begin position="288"/>
        <end position="609"/>
    </location>
</feature>
<dbReference type="GO" id="GO:0030246">
    <property type="term" value="F:carbohydrate binding"/>
    <property type="evidence" value="ECO:0007669"/>
    <property type="project" value="InterPro"/>
</dbReference>
<dbReference type="Proteomes" id="UP000001542">
    <property type="component" value="Unassembled WGS sequence"/>
</dbReference>
<dbReference type="InterPro" id="IPR013780">
    <property type="entry name" value="Glyco_hydro_b"/>
</dbReference>
<reference evidence="9" key="2">
    <citation type="journal article" date="2007" name="Science">
        <title>Draft genome sequence of the sexually transmitted pathogen Trichomonas vaginalis.</title>
        <authorList>
            <person name="Carlton J.M."/>
            <person name="Hirt R.P."/>
            <person name="Silva J.C."/>
            <person name="Delcher A.L."/>
            <person name="Schatz M."/>
            <person name="Zhao Q."/>
            <person name="Wortman J.R."/>
            <person name="Bidwell S.L."/>
            <person name="Alsmark U.C.M."/>
            <person name="Besteiro S."/>
            <person name="Sicheritz-Ponten T."/>
            <person name="Noel C.J."/>
            <person name="Dacks J.B."/>
            <person name="Foster P.G."/>
            <person name="Simillion C."/>
            <person name="Van de Peer Y."/>
            <person name="Miranda-Saavedra D."/>
            <person name="Barton G.J."/>
            <person name="Westrop G.D."/>
            <person name="Mueller S."/>
            <person name="Dessi D."/>
            <person name="Fiori P.L."/>
            <person name="Ren Q."/>
            <person name="Paulsen I."/>
            <person name="Zhang H."/>
            <person name="Bastida-Corcuera F.D."/>
            <person name="Simoes-Barbosa A."/>
            <person name="Brown M.T."/>
            <person name="Hayes R.D."/>
            <person name="Mukherjee M."/>
            <person name="Okumura C.Y."/>
            <person name="Schneider R."/>
            <person name="Smith A.J."/>
            <person name="Vanacova S."/>
            <person name="Villalvazo M."/>
            <person name="Haas B.J."/>
            <person name="Pertea M."/>
            <person name="Feldblyum T.V."/>
            <person name="Utterback T.R."/>
            <person name="Shu C.L."/>
            <person name="Osoegawa K."/>
            <person name="de Jong P.J."/>
            <person name="Hrdy I."/>
            <person name="Horvathova L."/>
            <person name="Zubacova Z."/>
            <person name="Dolezal P."/>
            <person name="Malik S.B."/>
            <person name="Logsdon J.M. Jr."/>
            <person name="Henze K."/>
            <person name="Gupta A."/>
            <person name="Wang C.C."/>
            <person name="Dunne R.L."/>
            <person name="Upcroft J.A."/>
            <person name="Upcroft P."/>
            <person name="White O."/>
            <person name="Salzberg S.L."/>
            <person name="Tang P."/>
            <person name="Chiu C.-H."/>
            <person name="Lee Y.-S."/>
            <person name="Embley T.M."/>
            <person name="Coombs G.H."/>
            <person name="Mottram J.C."/>
            <person name="Tachezy J."/>
            <person name="Fraser-Liggett C.M."/>
            <person name="Johnson P.J."/>
        </authorList>
    </citation>
    <scope>NUCLEOTIDE SEQUENCE [LARGE SCALE GENOMIC DNA]</scope>
    <source>
        <strain evidence="9">G3</strain>
    </source>
</reference>
<accession>A2DUN2</accession>
<dbReference type="Gene3D" id="3.20.20.80">
    <property type="entry name" value="Glycosidases"/>
    <property type="match status" value="1"/>
</dbReference>
<dbReference type="EMBL" id="DS113249">
    <property type="protein sequence ID" value="EAY15923.1"/>
    <property type="molecule type" value="Genomic_DNA"/>
</dbReference>
<proteinExistence type="inferred from homology"/>
<dbReference type="Pfam" id="PF01055">
    <property type="entry name" value="Glyco_hydro_31_2nd"/>
    <property type="match status" value="1"/>
</dbReference>
<organism evidence="9 10">
    <name type="scientific">Trichomonas vaginalis (strain ATCC PRA-98 / G3)</name>
    <dbReference type="NCBI Taxonomy" id="412133"/>
    <lineage>
        <taxon>Eukaryota</taxon>
        <taxon>Metamonada</taxon>
        <taxon>Parabasalia</taxon>
        <taxon>Trichomonadida</taxon>
        <taxon>Trichomonadidae</taxon>
        <taxon>Trichomonas</taxon>
    </lineage>
</organism>
<dbReference type="GO" id="GO:0005975">
    <property type="term" value="P:carbohydrate metabolic process"/>
    <property type="evidence" value="ECO:0007669"/>
    <property type="project" value="InterPro"/>
</dbReference>
<dbReference type="CDD" id="cd14752">
    <property type="entry name" value="GH31_N"/>
    <property type="match status" value="1"/>
</dbReference>
<reference evidence="9" key="1">
    <citation type="submission" date="2006-10" db="EMBL/GenBank/DDBJ databases">
        <authorList>
            <person name="Amadeo P."/>
            <person name="Zhao Q."/>
            <person name="Wortman J."/>
            <person name="Fraser-Liggett C."/>
            <person name="Carlton J."/>
        </authorList>
    </citation>
    <scope>NUCLEOTIDE SEQUENCE</scope>
    <source>
        <strain evidence="9">G3</strain>
    </source>
</reference>
<dbReference type="Pfam" id="PF13802">
    <property type="entry name" value="Gal_mutarotas_2"/>
    <property type="match status" value="1"/>
</dbReference>
<dbReference type="GO" id="GO:0004553">
    <property type="term" value="F:hydrolase activity, hydrolyzing O-glycosyl compounds"/>
    <property type="evidence" value="ECO:0000318"/>
    <property type="project" value="GO_Central"/>
</dbReference>
<dbReference type="InterPro" id="IPR011013">
    <property type="entry name" value="Gal_mutarotase_sf_dom"/>
</dbReference>
<dbReference type="InterPro" id="IPR048395">
    <property type="entry name" value="Glyco_hydro_31_C"/>
</dbReference>
<sequence length="874" mass="100160">MLSVFLSLCFRECKDMRFCRENINKTTPVAWSISNPQVNSQIFTADLNLNGVSSGYSVQIYEIPTGGVRFRVLMPESQSSYRYDILHDDLIVNSTLLTAKSDIEGKDDGDHYTIKTHNFEIKIQKSNFAIQIAHDDDNYMNLNPDGFMFIEDGSAVENEEWDGKIETFPHGKTAVGMSFSFIKDAYLTGLHESTSSLNLPDGEDRRYARDAYSLYGYVPFFFAHHKNLKKSPAVFWMNPSDLTFSIRTKTDSRDVRFISEGGFIDFVVFVHDIDDLMKEYTTLTGRAPLPPAWTLGYQQSKWGYMNQTQVEEIFSNFSAENIPWDVIWLDIDHLDRKRPFTFSDKFFYDREKFFSTLKQQNKTIIRIADPHMAVSDDYLPYKECIDHDYFVKKEDVPFKASCWPGNSSWPDFIRSDVRKWWSSKFTDWAENVYPWNDMNEVAAWESIEGTLPKDAKQLNNTIEVREVHSIYGLSMTKGTFDSINSRRFRPFILTRSFFAGSQKYAWTWSGDNSALWEHLSQSIDSLLTSNLNGQPFTGSDVGGFGSNTTKELLARWYQVGSLIYPLFREHSANTTEYREPYLYKNDSDIYSSILRSIKERYRVFPLLYTSMERSSRKGIPFAAPLFYHYPESDVHSISHQVIVGGQLMVVPVLREGSDSVFVTKPGEDEWYDFRTGEPLVTGTHSAKISEHVSAFIKGGSISAILSEDVSSISESLKSNVTLIISVDDDKESEGELYYDDGQSFDYKTNNGSARISIKYEDKQIEIKCKGECQYAPICDQIVIYGLQNKDVPHFKIDGISTSVYDHKVVISNIRVQLGQSQSIESSISNKTRNIIISISAVFGVIFIIFISFIIQRQLKKNKADNNYESFADEK</sequence>
<evidence type="ECO:0000313" key="9">
    <source>
        <dbReference type="EMBL" id="EAY15923.1"/>
    </source>
</evidence>
<name>A2DUN2_TRIV3</name>
<dbReference type="Gene3D" id="2.60.40.1760">
    <property type="entry name" value="glycosyl hydrolase (family 31)"/>
    <property type="match status" value="1"/>
</dbReference>
<dbReference type="KEGG" id="tva:4773930"/>
<dbReference type="InterPro" id="IPR017853">
    <property type="entry name" value="GH"/>
</dbReference>
<comment type="similarity">
    <text evidence="1 4">Belongs to the glycosyl hydrolase 31 family.</text>
</comment>
<dbReference type="OrthoDB" id="5839090at2759"/>
<keyword evidence="10" id="KW-1185">Reference proteome</keyword>
<dbReference type="InterPro" id="IPR025887">
    <property type="entry name" value="Glyco_hydro_31_N_dom"/>
</dbReference>
<keyword evidence="2" id="KW-0325">Glycoprotein</keyword>
<keyword evidence="4" id="KW-0326">Glycosidase</keyword>
<dbReference type="PANTHER" id="PTHR22762">
    <property type="entry name" value="ALPHA-GLUCOSIDASE"/>
    <property type="match status" value="1"/>
</dbReference>
<dbReference type="SUPFAM" id="SSF74650">
    <property type="entry name" value="Galactose mutarotase-like"/>
    <property type="match status" value="1"/>
</dbReference>
<dbReference type="RefSeq" id="XP_001328146.1">
    <property type="nucleotide sequence ID" value="XM_001328111.1"/>
</dbReference>
<dbReference type="PANTHER" id="PTHR22762:SF133">
    <property type="entry name" value="P-TYPE DOMAIN-CONTAINING PROTEIN"/>
    <property type="match status" value="1"/>
</dbReference>
<evidence type="ECO:0000313" key="10">
    <source>
        <dbReference type="Proteomes" id="UP000001542"/>
    </source>
</evidence>
<keyword evidence="4 9" id="KW-0378">Hydrolase</keyword>
<gene>
    <name evidence="9" type="ORF">TVAG_165510</name>
</gene>
<dbReference type="CDD" id="cd06603">
    <property type="entry name" value="GH31_GANC_GANAB_alpha"/>
    <property type="match status" value="1"/>
</dbReference>
<evidence type="ECO:0000259" key="7">
    <source>
        <dbReference type="Pfam" id="PF13802"/>
    </source>
</evidence>
<dbReference type="InterPro" id="IPR000322">
    <property type="entry name" value="Glyco_hydro_31_TIM"/>
</dbReference>
<evidence type="ECO:0000256" key="1">
    <source>
        <dbReference type="ARBA" id="ARBA00007806"/>
    </source>
</evidence>
<dbReference type="OMA" id="RFRISEH"/>
<dbReference type="SUPFAM" id="SSF51011">
    <property type="entry name" value="Glycosyl hydrolase domain"/>
    <property type="match status" value="1"/>
</dbReference>
<evidence type="ECO:0000256" key="4">
    <source>
        <dbReference type="RuleBase" id="RU361185"/>
    </source>
</evidence>
<dbReference type="VEuPathDB" id="TrichDB:TVAG_165510"/>
<dbReference type="Pfam" id="PF21365">
    <property type="entry name" value="Glyco_hydro_31_3rd"/>
    <property type="match status" value="1"/>
</dbReference>
<dbReference type="SMR" id="A2DUN2"/>
<keyword evidence="5" id="KW-0472">Membrane</keyword>
<dbReference type="eggNOG" id="KOG1066">
    <property type="taxonomic scope" value="Eukaryota"/>
</dbReference>
<dbReference type="SUPFAM" id="SSF51445">
    <property type="entry name" value="(Trans)glycosidases"/>
    <property type="match status" value="1"/>
</dbReference>
<dbReference type="Gene3D" id="2.60.40.1180">
    <property type="entry name" value="Golgi alpha-mannosidase II"/>
    <property type="match status" value="2"/>
</dbReference>
<keyword evidence="5" id="KW-0812">Transmembrane</keyword>
<dbReference type="InParanoid" id="A2DUN2"/>
<dbReference type="AlphaFoldDB" id="A2DUN2"/>
<keyword evidence="5" id="KW-1133">Transmembrane helix</keyword>
<evidence type="ECO:0000256" key="5">
    <source>
        <dbReference type="SAM" id="Phobius"/>
    </source>
</evidence>
<evidence type="ECO:0000256" key="3">
    <source>
        <dbReference type="ARBA" id="ARBA00041343"/>
    </source>
</evidence>
<evidence type="ECO:0000259" key="6">
    <source>
        <dbReference type="Pfam" id="PF01055"/>
    </source>
</evidence>
<dbReference type="STRING" id="5722.A2DUN2"/>
<evidence type="ECO:0000256" key="2">
    <source>
        <dbReference type="ARBA" id="ARBA00023180"/>
    </source>
</evidence>
<feature type="domain" description="Glycoside hydrolase family 31 N-terminal" evidence="7">
    <location>
        <begin position="68"/>
        <end position="244"/>
    </location>
</feature>
<feature type="domain" description="Glycosyl hydrolase family 31 C-terminal" evidence="8">
    <location>
        <begin position="618"/>
        <end position="701"/>
    </location>
</feature>
<protein>
    <recommendedName>
        <fullName evidence="3">Maltase</fullName>
    </recommendedName>
</protein>
<dbReference type="VEuPathDB" id="TrichDB:TVAGG3_0662730"/>